<comment type="cofactor">
    <cofactor evidence="1">
        <name>Fe(2+)</name>
        <dbReference type="ChEBI" id="CHEBI:29033"/>
    </cofactor>
</comment>
<feature type="compositionally biased region" description="Acidic residues" evidence="17">
    <location>
        <begin position="357"/>
        <end position="393"/>
    </location>
</feature>
<evidence type="ECO:0000256" key="5">
    <source>
        <dbReference type="ARBA" id="ARBA00022723"/>
    </source>
</evidence>
<feature type="domain" description="PHD-type" evidence="20">
    <location>
        <begin position="668"/>
        <end position="784"/>
    </location>
</feature>
<dbReference type="Pfam" id="PF00628">
    <property type="entry name" value="PHD"/>
    <property type="match status" value="1"/>
</dbReference>
<evidence type="ECO:0000256" key="9">
    <source>
        <dbReference type="ARBA" id="ARBA00022853"/>
    </source>
</evidence>
<evidence type="ECO:0000313" key="21">
    <source>
        <dbReference type="EnsemblMetazoa" id="CLYHEMP002587.1"/>
    </source>
</evidence>
<evidence type="ECO:0000256" key="7">
    <source>
        <dbReference type="ARBA" id="ARBA00022771"/>
    </source>
</evidence>
<evidence type="ECO:0000256" key="8">
    <source>
        <dbReference type="ARBA" id="ARBA00022833"/>
    </source>
</evidence>
<dbReference type="SMART" id="SM00333">
    <property type="entry name" value="TUDOR"/>
    <property type="match status" value="2"/>
</dbReference>
<dbReference type="Gene3D" id="3.30.40.10">
    <property type="entry name" value="Zinc/RING finger domain, C3HC4 (zinc finger)"/>
    <property type="match status" value="2"/>
</dbReference>
<dbReference type="InterPro" id="IPR034732">
    <property type="entry name" value="EPHD"/>
</dbReference>
<feature type="region of interest" description="Disordered" evidence="17">
    <location>
        <begin position="338"/>
        <end position="474"/>
    </location>
</feature>
<dbReference type="SUPFAM" id="SSF51197">
    <property type="entry name" value="Clavaminate synthase-like"/>
    <property type="match status" value="1"/>
</dbReference>
<feature type="domain" description="JmjC" evidence="19">
    <location>
        <begin position="140"/>
        <end position="306"/>
    </location>
</feature>
<dbReference type="SMART" id="SM00558">
    <property type="entry name" value="JmjC"/>
    <property type="match status" value="1"/>
</dbReference>
<dbReference type="GO" id="GO:0008270">
    <property type="term" value="F:zinc ion binding"/>
    <property type="evidence" value="ECO:0007669"/>
    <property type="project" value="UniProtKB-KW"/>
</dbReference>
<evidence type="ECO:0000259" key="18">
    <source>
        <dbReference type="PROSITE" id="PS51183"/>
    </source>
</evidence>
<comment type="subcellular location">
    <subcellularLocation>
        <location evidence="2">Nucleus</location>
    </subcellularLocation>
</comment>
<dbReference type="Pfam" id="PF02375">
    <property type="entry name" value="JmjN"/>
    <property type="match status" value="1"/>
</dbReference>
<evidence type="ECO:0000256" key="15">
    <source>
        <dbReference type="ARBA" id="ARBA00023242"/>
    </source>
</evidence>
<dbReference type="Gene3D" id="3.10.330.70">
    <property type="match status" value="1"/>
</dbReference>
<evidence type="ECO:0000259" key="19">
    <source>
        <dbReference type="PROSITE" id="PS51184"/>
    </source>
</evidence>
<dbReference type="GeneID" id="136817316"/>
<dbReference type="PROSITE" id="PS51183">
    <property type="entry name" value="JMJN"/>
    <property type="match status" value="1"/>
</dbReference>
<keyword evidence="5" id="KW-0479">Metal-binding</keyword>
<dbReference type="GO" id="GO:0010468">
    <property type="term" value="P:regulation of gene expression"/>
    <property type="evidence" value="ECO:0007669"/>
    <property type="project" value="TreeGrafter"/>
</dbReference>
<dbReference type="OrthoDB" id="9547406at2759"/>
<dbReference type="PANTHER" id="PTHR10694:SF129">
    <property type="entry name" value="LYSINE-SPECIFIC DEMETHYLASE 4B-RELATED"/>
    <property type="match status" value="1"/>
</dbReference>
<keyword evidence="6" id="KW-0677">Repeat</keyword>
<keyword evidence="8" id="KW-0862">Zinc</keyword>
<evidence type="ECO:0000256" key="3">
    <source>
        <dbReference type="ARBA" id="ARBA00009711"/>
    </source>
</evidence>
<dbReference type="SUPFAM" id="SSF63748">
    <property type="entry name" value="Tudor/PWWP/MBT"/>
    <property type="match status" value="2"/>
</dbReference>
<comment type="catalytic activity">
    <reaction evidence="16">
        <text>N(6),N(6),N(6)-trimethyl-L-lysyl(9)-[histone H3] + 2 2-oxoglutarate + 2 O2 = N(6)-methyl-L-lysyl(9)-[histone H3] + 2 formaldehyde + 2 succinate + 2 CO2</text>
        <dbReference type="Rhea" id="RHEA:60200"/>
        <dbReference type="Rhea" id="RHEA-COMP:15538"/>
        <dbReference type="Rhea" id="RHEA-COMP:15542"/>
        <dbReference type="ChEBI" id="CHEBI:15379"/>
        <dbReference type="ChEBI" id="CHEBI:16526"/>
        <dbReference type="ChEBI" id="CHEBI:16810"/>
        <dbReference type="ChEBI" id="CHEBI:16842"/>
        <dbReference type="ChEBI" id="CHEBI:30031"/>
        <dbReference type="ChEBI" id="CHEBI:61929"/>
        <dbReference type="ChEBI" id="CHEBI:61961"/>
        <dbReference type="EC" id="1.14.11.66"/>
    </reaction>
</comment>
<name>A0A7M5ULM7_9CNID</name>
<keyword evidence="12" id="KW-0408">Iron</keyword>
<dbReference type="GO" id="GO:0005634">
    <property type="term" value="C:nucleus"/>
    <property type="evidence" value="ECO:0007669"/>
    <property type="project" value="UniProtKB-SubCell"/>
</dbReference>
<evidence type="ECO:0000256" key="10">
    <source>
        <dbReference type="ARBA" id="ARBA00022964"/>
    </source>
</evidence>
<dbReference type="Pfam" id="PF18104">
    <property type="entry name" value="Tudor_2"/>
    <property type="match status" value="1"/>
</dbReference>
<dbReference type="SUPFAM" id="SSF57903">
    <property type="entry name" value="FYVE/PHD zinc finger"/>
    <property type="match status" value="1"/>
</dbReference>
<dbReference type="SMART" id="SM00249">
    <property type="entry name" value="PHD"/>
    <property type="match status" value="2"/>
</dbReference>
<protein>
    <recommendedName>
        <fullName evidence="4">[histone H3]-trimethyl-L-lysine(9) demethylase</fullName>
        <ecNumber evidence="4">1.14.11.66</ecNumber>
    </recommendedName>
</protein>
<evidence type="ECO:0000256" key="11">
    <source>
        <dbReference type="ARBA" id="ARBA00023002"/>
    </source>
</evidence>
<keyword evidence="7" id="KW-0863">Zinc-finger</keyword>
<dbReference type="PANTHER" id="PTHR10694">
    <property type="entry name" value="LYSINE-SPECIFIC DEMETHYLASE"/>
    <property type="match status" value="1"/>
</dbReference>
<dbReference type="InterPro" id="IPR019787">
    <property type="entry name" value="Znf_PHD-finger"/>
</dbReference>
<evidence type="ECO:0000256" key="16">
    <source>
        <dbReference type="ARBA" id="ARBA00049349"/>
    </source>
</evidence>
<keyword evidence="10" id="KW-0223">Dioxygenase</keyword>
<evidence type="ECO:0000256" key="6">
    <source>
        <dbReference type="ARBA" id="ARBA00022737"/>
    </source>
</evidence>
<reference evidence="21" key="1">
    <citation type="submission" date="2021-01" db="UniProtKB">
        <authorList>
            <consortium name="EnsemblMetazoa"/>
        </authorList>
    </citation>
    <scope>IDENTIFICATION</scope>
</reference>
<dbReference type="SMART" id="SM00545">
    <property type="entry name" value="JmjN"/>
    <property type="match status" value="1"/>
</dbReference>
<dbReference type="GO" id="GO:0000785">
    <property type="term" value="C:chromatin"/>
    <property type="evidence" value="ECO:0007669"/>
    <property type="project" value="TreeGrafter"/>
</dbReference>
<dbReference type="InterPro" id="IPR013083">
    <property type="entry name" value="Znf_RING/FYVE/PHD"/>
</dbReference>
<dbReference type="InterPro" id="IPR001965">
    <property type="entry name" value="Znf_PHD"/>
</dbReference>
<evidence type="ECO:0000256" key="2">
    <source>
        <dbReference type="ARBA" id="ARBA00004123"/>
    </source>
</evidence>
<dbReference type="PROSITE" id="PS51805">
    <property type="entry name" value="EPHD"/>
    <property type="match status" value="1"/>
</dbReference>
<accession>A0A7M5ULM7</accession>
<dbReference type="EnsemblMetazoa" id="CLYHEMT002587.1">
    <property type="protein sequence ID" value="CLYHEMP002587.1"/>
    <property type="gene ID" value="CLYHEMG002587"/>
</dbReference>
<keyword evidence="9" id="KW-0156">Chromatin regulator</keyword>
<evidence type="ECO:0000256" key="1">
    <source>
        <dbReference type="ARBA" id="ARBA00001954"/>
    </source>
</evidence>
<dbReference type="PROSITE" id="PS51184">
    <property type="entry name" value="JMJC"/>
    <property type="match status" value="1"/>
</dbReference>
<evidence type="ECO:0000256" key="17">
    <source>
        <dbReference type="SAM" id="MobiDB-lite"/>
    </source>
</evidence>
<evidence type="ECO:0000259" key="20">
    <source>
        <dbReference type="PROSITE" id="PS51805"/>
    </source>
</evidence>
<dbReference type="InterPro" id="IPR003347">
    <property type="entry name" value="JmjC_dom"/>
</dbReference>
<dbReference type="Proteomes" id="UP000594262">
    <property type="component" value="Unplaced"/>
</dbReference>
<dbReference type="GO" id="GO:0140684">
    <property type="term" value="F:histone H3K9me2/H3K9me3 demethylase activity"/>
    <property type="evidence" value="ECO:0007669"/>
    <property type="project" value="UniProtKB-EC"/>
</dbReference>
<sequence length="957" mass="110011">MMAGNNEGCQIMVFTPSYEEFKDFSGYIRYMESKGAHKAGIAKVIPPKEWQAVRRYNMKRIGEMEIKTPIQQTVSGQQGLFQLINIQKKTMQVKNLKELAETPKHKPPEGSIDELERKFWKNITFNPSIYGADVPGTIYDKDVKHWNINSLNTILDTLNSDCSVKILGVNTAYLYFGMWKACFPWHTEDMDLYSINYLHHGAPKFWYSIPPEHGKRLETLAKGFFSGSAQDCSEFMRHKMTLISPQILRKFSIPVNKIVHNEGEFMVTFPYGYHAGFNLGFNIAESTNFASERWIEFGKKAKHCQCNRDSVKINMDVFIKKFQPEEWKRIQQKRIEEKQANKKKHNNLSSSSSDSSSQEEDSEEEDDEEDDDVSSDEEEKEEEIIDTETEEEIPLSSSEEYSENLARVAKKQYRKPDSETRTRPKSAVKKHKQIKQKRTSKRQRIKECLHGDSSEDEKEIKKENKHNGTDSKKPLKINLSSAQRAMNLKSIWKFEDEKKNAEITYNRTLSETETKCAICVFFSQRDAEYLHGEQAEESNKRHTLTELKCGKLLVTELCFAANNSEEDTIETAFNLMFGADGEQQDVKLLFCAKCHVAVHSVCYGVDMTNNNNNNNNRYTKWYCQKCQHLQQQNAIQQNFFKKEETESGIDEIVDVTSQACSVEELETDITCCLCMMRGGALKRTTCENWCHVVCAIALPEVFFEDKQRRDGINITKLNPARQKLHCIYCSHLKKPSSSITSSCVQCQCGKCATPFHVTCSLHNGIPLYLGDWPLLIETLCSKHSKRAKNNVEKTNKRELQSITMGDLVYAKHKNGRYYQGRVITVSTVLYYKVIFADKSFCFDLPPEDIQNVDAKNQVQADGTSVDVLWTDSLSYPAEVTGHWYDTVSQVRFEDASILNVKRADLFIDGEDIPKRVKSKISYATETQNKSYFPESLRHGTNRPRVGVRKCQSVHKKL</sequence>
<dbReference type="GO" id="GO:0051864">
    <property type="term" value="F:histone H3K36 demethylase activity"/>
    <property type="evidence" value="ECO:0007669"/>
    <property type="project" value="TreeGrafter"/>
</dbReference>
<dbReference type="Gene3D" id="2.30.30.140">
    <property type="match status" value="1"/>
</dbReference>
<keyword evidence="15" id="KW-0539">Nucleus</keyword>
<keyword evidence="22" id="KW-1185">Reference proteome</keyword>
<evidence type="ECO:0000256" key="13">
    <source>
        <dbReference type="ARBA" id="ARBA00023015"/>
    </source>
</evidence>
<feature type="compositionally biased region" description="Basic and acidic residues" evidence="17">
    <location>
        <begin position="445"/>
        <end position="473"/>
    </location>
</feature>
<feature type="compositionally biased region" description="Basic residues" evidence="17">
    <location>
        <begin position="423"/>
        <end position="444"/>
    </location>
</feature>
<dbReference type="Pfam" id="PF02373">
    <property type="entry name" value="JmjC"/>
    <property type="match status" value="1"/>
</dbReference>
<dbReference type="InterPro" id="IPR011011">
    <property type="entry name" value="Znf_FYVE_PHD"/>
</dbReference>
<dbReference type="InterPro" id="IPR040477">
    <property type="entry name" value="KDM4-like_Tudor"/>
</dbReference>
<dbReference type="EC" id="1.14.11.66" evidence="4"/>
<dbReference type="InterPro" id="IPR003349">
    <property type="entry name" value="JmjN"/>
</dbReference>
<organism evidence="21 22">
    <name type="scientific">Clytia hemisphaerica</name>
    <dbReference type="NCBI Taxonomy" id="252671"/>
    <lineage>
        <taxon>Eukaryota</taxon>
        <taxon>Metazoa</taxon>
        <taxon>Cnidaria</taxon>
        <taxon>Hydrozoa</taxon>
        <taxon>Hydroidolina</taxon>
        <taxon>Leptothecata</taxon>
        <taxon>Obeliida</taxon>
        <taxon>Clytiidae</taxon>
        <taxon>Clytia</taxon>
    </lineage>
</organism>
<dbReference type="Pfam" id="PF13832">
    <property type="entry name" value="zf-HC5HC2H_2"/>
    <property type="match status" value="1"/>
</dbReference>
<dbReference type="FunFam" id="2.60.120.650:FF:000048">
    <property type="entry name" value="Lysine-specific demethylase 4A"/>
    <property type="match status" value="1"/>
</dbReference>
<comment type="similarity">
    <text evidence="3">Belongs to the JHDM3 histone demethylase family.</text>
</comment>
<evidence type="ECO:0000313" key="22">
    <source>
        <dbReference type="Proteomes" id="UP000594262"/>
    </source>
</evidence>
<keyword evidence="13" id="KW-0805">Transcription regulation</keyword>
<dbReference type="CDD" id="cd20391">
    <property type="entry name" value="Tudor_JMJD2_rpt1"/>
    <property type="match status" value="1"/>
</dbReference>
<proteinExistence type="inferred from homology"/>
<dbReference type="InterPro" id="IPR002999">
    <property type="entry name" value="Tudor"/>
</dbReference>
<keyword evidence="14" id="KW-0804">Transcription</keyword>
<dbReference type="AlphaFoldDB" id="A0A7M5ULM7"/>
<evidence type="ECO:0000256" key="12">
    <source>
        <dbReference type="ARBA" id="ARBA00023004"/>
    </source>
</evidence>
<keyword evidence="11" id="KW-0560">Oxidoreductase</keyword>
<evidence type="ECO:0000256" key="14">
    <source>
        <dbReference type="ARBA" id="ARBA00023163"/>
    </source>
</evidence>
<dbReference type="RefSeq" id="XP_066929761.1">
    <property type="nucleotide sequence ID" value="XM_067073660.1"/>
</dbReference>
<feature type="domain" description="JmjN" evidence="18">
    <location>
        <begin position="11"/>
        <end position="53"/>
    </location>
</feature>
<dbReference type="Gene3D" id="2.60.120.650">
    <property type="entry name" value="Cupin"/>
    <property type="match status" value="1"/>
</dbReference>
<evidence type="ECO:0000256" key="4">
    <source>
        <dbReference type="ARBA" id="ARBA00012900"/>
    </source>
</evidence>